<dbReference type="OrthoDB" id="125552at2157"/>
<reference evidence="1 2" key="1">
    <citation type="submission" date="2019-03" db="EMBL/GenBank/DDBJ databases">
        <title>Genomic Encyclopedia of Type Strains, Phase IV (KMG-IV): sequencing the most valuable type-strain genomes for metagenomic binning, comparative biology and taxonomic classification.</title>
        <authorList>
            <person name="Goeker M."/>
        </authorList>
    </citation>
    <scope>NUCLEOTIDE SEQUENCE [LARGE SCALE GENOMIC DNA]</scope>
    <source>
        <strain evidence="1 2">DSM 13328</strain>
    </source>
</reference>
<keyword evidence="2" id="KW-1185">Reference proteome</keyword>
<evidence type="ECO:0000313" key="1">
    <source>
        <dbReference type="EMBL" id="TDQ68831.1"/>
    </source>
</evidence>
<organism evidence="1 2">
    <name type="scientific">Methanimicrococcus blatticola</name>
    <dbReference type="NCBI Taxonomy" id="91560"/>
    <lineage>
        <taxon>Archaea</taxon>
        <taxon>Methanobacteriati</taxon>
        <taxon>Methanobacteriota</taxon>
        <taxon>Stenosarchaea group</taxon>
        <taxon>Methanomicrobia</taxon>
        <taxon>Methanosarcinales</taxon>
        <taxon>Methanosarcinaceae</taxon>
        <taxon>Methanimicrococcus</taxon>
    </lineage>
</organism>
<accession>A0A484F6S9</accession>
<dbReference type="EMBL" id="SNYS01000008">
    <property type="protein sequence ID" value="TDQ68831.1"/>
    <property type="molecule type" value="Genomic_DNA"/>
</dbReference>
<comment type="caution">
    <text evidence="1">The sequence shown here is derived from an EMBL/GenBank/DDBJ whole genome shotgun (WGS) entry which is preliminary data.</text>
</comment>
<name>A0A484F6S9_9EURY</name>
<protein>
    <submittedName>
        <fullName evidence="1">Uncharacterized protein</fullName>
    </submittedName>
</protein>
<dbReference type="AlphaFoldDB" id="A0A484F6S9"/>
<sequence>MKYKIYSILLLIIMSCVVSAGCFGSNNNNDNNFNLYTNDLDAPDGKTVSSHQILWLNQVPKGKVFLQHSTSDPNLPTAICSRAWLSPVEKVEYADVVAYAHIKEIQPAVWDTIDGKAPEGYMTPTEWVDADGDTHIKYDTDNRGHILYT</sequence>
<proteinExistence type="predicted"/>
<gene>
    <name evidence="1" type="ORF">C7391_1029</name>
</gene>
<dbReference type="RefSeq" id="WP_133517479.1">
    <property type="nucleotide sequence ID" value="NZ_JAHDUW010000003.1"/>
</dbReference>
<evidence type="ECO:0000313" key="2">
    <source>
        <dbReference type="Proteomes" id="UP000294855"/>
    </source>
</evidence>
<dbReference type="PROSITE" id="PS51257">
    <property type="entry name" value="PROKAR_LIPOPROTEIN"/>
    <property type="match status" value="1"/>
</dbReference>
<dbReference type="Proteomes" id="UP000294855">
    <property type="component" value="Unassembled WGS sequence"/>
</dbReference>